<gene>
    <name evidence="1" type="ORF">VNO78_23496</name>
</gene>
<evidence type="ECO:0000313" key="2">
    <source>
        <dbReference type="Proteomes" id="UP001386955"/>
    </source>
</evidence>
<protein>
    <submittedName>
        <fullName evidence="1">Uncharacterized protein</fullName>
    </submittedName>
</protein>
<evidence type="ECO:0000313" key="1">
    <source>
        <dbReference type="EMBL" id="KAK7388673.1"/>
    </source>
</evidence>
<organism evidence="1 2">
    <name type="scientific">Psophocarpus tetragonolobus</name>
    <name type="common">Winged bean</name>
    <name type="synonym">Dolichos tetragonolobus</name>
    <dbReference type="NCBI Taxonomy" id="3891"/>
    <lineage>
        <taxon>Eukaryota</taxon>
        <taxon>Viridiplantae</taxon>
        <taxon>Streptophyta</taxon>
        <taxon>Embryophyta</taxon>
        <taxon>Tracheophyta</taxon>
        <taxon>Spermatophyta</taxon>
        <taxon>Magnoliopsida</taxon>
        <taxon>eudicotyledons</taxon>
        <taxon>Gunneridae</taxon>
        <taxon>Pentapetalae</taxon>
        <taxon>rosids</taxon>
        <taxon>fabids</taxon>
        <taxon>Fabales</taxon>
        <taxon>Fabaceae</taxon>
        <taxon>Papilionoideae</taxon>
        <taxon>50 kb inversion clade</taxon>
        <taxon>NPAAA clade</taxon>
        <taxon>indigoferoid/millettioid clade</taxon>
        <taxon>Phaseoleae</taxon>
        <taxon>Psophocarpus</taxon>
    </lineage>
</organism>
<proteinExistence type="predicted"/>
<dbReference type="AlphaFoldDB" id="A0AAN9S3M8"/>
<sequence length="89" mass="9938">MKKRGGKREESVRDMRGGFIIELNKERNKTRTMQCGFVLKLAFIGQCFALVPQSSSCVFCFAVLVKVLFSSSFSLPHALLPSPLNIITI</sequence>
<comment type="caution">
    <text evidence="1">The sequence shown here is derived from an EMBL/GenBank/DDBJ whole genome shotgun (WGS) entry which is preliminary data.</text>
</comment>
<dbReference type="EMBL" id="JAYMYS010000006">
    <property type="protein sequence ID" value="KAK7388673.1"/>
    <property type="molecule type" value="Genomic_DNA"/>
</dbReference>
<reference evidence="1 2" key="1">
    <citation type="submission" date="2024-01" db="EMBL/GenBank/DDBJ databases">
        <title>The genomes of 5 underutilized Papilionoideae crops provide insights into root nodulation and disease resistanc.</title>
        <authorList>
            <person name="Jiang F."/>
        </authorList>
    </citation>
    <scope>NUCLEOTIDE SEQUENCE [LARGE SCALE GENOMIC DNA]</scope>
    <source>
        <strain evidence="1">DUOXIRENSHENG_FW03</strain>
        <tissue evidence="1">Leaves</tissue>
    </source>
</reference>
<name>A0AAN9S3M8_PSOTE</name>
<dbReference type="Proteomes" id="UP001386955">
    <property type="component" value="Unassembled WGS sequence"/>
</dbReference>
<accession>A0AAN9S3M8</accession>
<keyword evidence="2" id="KW-1185">Reference proteome</keyword>